<dbReference type="InterPro" id="IPR000182">
    <property type="entry name" value="GNAT_dom"/>
</dbReference>
<dbReference type="AlphaFoldDB" id="A0A552V5F7"/>
<feature type="domain" description="N-acetyltransferase" evidence="1">
    <location>
        <begin position="17"/>
        <end position="156"/>
    </location>
</feature>
<evidence type="ECO:0000259" key="1">
    <source>
        <dbReference type="Pfam" id="PF13302"/>
    </source>
</evidence>
<dbReference type="Proteomes" id="UP000320643">
    <property type="component" value="Unassembled WGS sequence"/>
</dbReference>
<dbReference type="EMBL" id="VJVZ01000003">
    <property type="protein sequence ID" value="TRW25682.1"/>
    <property type="molecule type" value="Genomic_DNA"/>
</dbReference>
<evidence type="ECO:0000313" key="3">
    <source>
        <dbReference type="Proteomes" id="UP000320643"/>
    </source>
</evidence>
<dbReference type="InterPro" id="IPR016181">
    <property type="entry name" value="Acyl_CoA_acyltransferase"/>
</dbReference>
<dbReference type="Pfam" id="PF13302">
    <property type="entry name" value="Acetyltransf_3"/>
    <property type="match status" value="1"/>
</dbReference>
<dbReference type="Gene3D" id="3.40.630.30">
    <property type="match status" value="1"/>
</dbReference>
<organism evidence="2 3">
    <name type="scientific">Flavobacterium zepuense</name>
    <dbReference type="NCBI Taxonomy" id="2593302"/>
    <lineage>
        <taxon>Bacteria</taxon>
        <taxon>Pseudomonadati</taxon>
        <taxon>Bacteroidota</taxon>
        <taxon>Flavobacteriia</taxon>
        <taxon>Flavobacteriales</taxon>
        <taxon>Flavobacteriaceae</taxon>
        <taxon>Flavobacterium</taxon>
    </lineage>
</organism>
<dbReference type="SUPFAM" id="SSF55729">
    <property type="entry name" value="Acyl-CoA N-acyltransferases (Nat)"/>
    <property type="match status" value="1"/>
</dbReference>
<comment type="caution">
    <text evidence="2">The sequence shown here is derived from an EMBL/GenBank/DDBJ whole genome shotgun (WGS) entry which is preliminary data.</text>
</comment>
<sequence>METHLEHDIILEDNVAYLRPLQAGDIENLIEFAENEPELYKYSSVPTTGRENLTNYIDQALQRKDTKTEYPFIIFDKRTNEYAGTTRFYDIQPNQKTLQLGYTWYGGRFHGTGLNKHCKFLLLQYAFETLQVERVEFRADNDNVRSIAAMKSIGCTVEGVMRNHIFRHDGTRRDTILLSILRDEWFNGVKENLLRKISN</sequence>
<gene>
    <name evidence="2" type="ORF">FMM05_05515</name>
</gene>
<protein>
    <submittedName>
        <fullName evidence="2">GNAT family N-acetyltransferase</fullName>
    </submittedName>
</protein>
<proteinExistence type="predicted"/>
<evidence type="ECO:0000313" key="2">
    <source>
        <dbReference type="EMBL" id="TRW25682.1"/>
    </source>
</evidence>
<dbReference type="PANTHER" id="PTHR43610">
    <property type="entry name" value="BLL6696 PROTEIN"/>
    <property type="match status" value="1"/>
</dbReference>
<dbReference type="OrthoDB" id="9795199at2"/>
<name>A0A552V5F7_9FLAO</name>
<keyword evidence="2" id="KW-0808">Transferase</keyword>
<dbReference type="RefSeq" id="WP_143372347.1">
    <property type="nucleotide sequence ID" value="NZ_VJVZ01000003.1"/>
</dbReference>
<dbReference type="GO" id="GO:0016747">
    <property type="term" value="F:acyltransferase activity, transferring groups other than amino-acyl groups"/>
    <property type="evidence" value="ECO:0007669"/>
    <property type="project" value="InterPro"/>
</dbReference>
<dbReference type="PANTHER" id="PTHR43610:SF1">
    <property type="entry name" value="N-ACETYLTRANSFERASE DOMAIN-CONTAINING PROTEIN"/>
    <property type="match status" value="1"/>
</dbReference>
<keyword evidence="3" id="KW-1185">Reference proteome</keyword>
<accession>A0A552V5F7</accession>
<reference evidence="2 3" key="1">
    <citation type="submission" date="2019-07" db="EMBL/GenBank/DDBJ databases">
        <title>Flavobacterium sp. nov., isolated from glacier ice.</title>
        <authorList>
            <person name="Liu Q."/>
            <person name="Xin Y.-H."/>
        </authorList>
    </citation>
    <scope>NUCLEOTIDE SEQUENCE [LARGE SCALE GENOMIC DNA]</scope>
    <source>
        <strain evidence="2 3">ZT4R6</strain>
    </source>
</reference>